<protein>
    <submittedName>
        <fullName evidence="6">GFA family protein</fullName>
    </submittedName>
</protein>
<dbReference type="PROSITE" id="PS51891">
    <property type="entry name" value="CENP_V_GFA"/>
    <property type="match status" value="1"/>
</dbReference>
<evidence type="ECO:0000259" key="5">
    <source>
        <dbReference type="PROSITE" id="PS51891"/>
    </source>
</evidence>
<dbReference type="PANTHER" id="PTHR33337:SF40">
    <property type="entry name" value="CENP-V_GFA DOMAIN-CONTAINING PROTEIN-RELATED"/>
    <property type="match status" value="1"/>
</dbReference>
<gene>
    <name evidence="6" type="ORF">ITX44_34405</name>
</gene>
<sequence>MSETNQQQTFTGGCLCGNIRYTVTGNPIAPLVCSCAHCKKLSGGPMTAWVGFLLQGFSWDGPGGEPTWFATWPGVNRGFCPQCGARICALDDGASAVFVTIMSLDDHSVVVPEVQRFPEDAVSWLPQVPVGDRATAV</sequence>
<keyword evidence="3" id="KW-0862">Zinc</keyword>
<organism evidence="6 7">
    <name type="scientific">Actinacidiphila acididurans</name>
    <dbReference type="NCBI Taxonomy" id="2784346"/>
    <lineage>
        <taxon>Bacteria</taxon>
        <taxon>Bacillati</taxon>
        <taxon>Actinomycetota</taxon>
        <taxon>Actinomycetes</taxon>
        <taxon>Kitasatosporales</taxon>
        <taxon>Streptomycetaceae</taxon>
        <taxon>Actinacidiphila</taxon>
    </lineage>
</organism>
<evidence type="ECO:0000313" key="7">
    <source>
        <dbReference type="Proteomes" id="UP000749040"/>
    </source>
</evidence>
<evidence type="ECO:0000256" key="4">
    <source>
        <dbReference type="ARBA" id="ARBA00023239"/>
    </source>
</evidence>
<keyword evidence="7" id="KW-1185">Reference proteome</keyword>
<feature type="domain" description="CENP-V/GFA" evidence="5">
    <location>
        <begin position="10"/>
        <end position="120"/>
    </location>
</feature>
<dbReference type="PANTHER" id="PTHR33337">
    <property type="entry name" value="GFA DOMAIN-CONTAINING PROTEIN"/>
    <property type="match status" value="1"/>
</dbReference>
<comment type="caution">
    <text evidence="6">The sequence shown here is derived from an EMBL/GenBank/DDBJ whole genome shotgun (WGS) entry which is preliminary data.</text>
</comment>
<evidence type="ECO:0000313" key="6">
    <source>
        <dbReference type="EMBL" id="MBM9509557.1"/>
    </source>
</evidence>
<dbReference type="Gene3D" id="3.90.1590.10">
    <property type="entry name" value="glutathione-dependent formaldehyde- activating enzyme (gfa)"/>
    <property type="match status" value="1"/>
</dbReference>
<accession>A0ABS2U3F8</accession>
<dbReference type="Pfam" id="PF04828">
    <property type="entry name" value="GFA"/>
    <property type="match status" value="1"/>
</dbReference>
<dbReference type="Proteomes" id="UP000749040">
    <property type="component" value="Unassembled WGS sequence"/>
</dbReference>
<dbReference type="SUPFAM" id="SSF51316">
    <property type="entry name" value="Mss4-like"/>
    <property type="match status" value="1"/>
</dbReference>
<dbReference type="InterPro" id="IPR011057">
    <property type="entry name" value="Mss4-like_sf"/>
</dbReference>
<dbReference type="InterPro" id="IPR006913">
    <property type="entry name" value="CENP-V/GFA"/>
</dbReference>
<comment type="similarity">
    <text evidence="1">Belongs to the Gfa family.</text>
</comment>
<evidence type="ECO:0000256" key="3">
    <source>
        <dbReference type="ARBA" id="ARBA00022833"/>
    </source>
</evidence>
<keyword evidence="2" id="KW-0479">Metal-binding</keyword>
<reference evidence="6 7" key="1">
    <citation type="submission" date="2021-01" db="EMBL/GenBank/DDBJ databases">
        <title>Streptomyces acididurans sp. nov., isolated from a peat swamp forest soil.</title>
        <authorList>
            <person name="Chantavorakit T."/>
            <person name="Duangmal K."/>
        </authorList>
    </citation>
    <scope>NUCLEOTIDE SEQUENCE [LARGE SCALE GENOMIC DNA]</scope>
    <source>
        <strain evidence="6 7">KK5PA1</strain>
    </source>
</reference>
<keyword evidence="4" id="KW-0456">Lyase</keyword>
<evidence type="ECO:0000256" key="1">
    <source>
        <dbReference type="ARBA" id="ARBA00005495"/>
    </source>
</evidence>
<name>A0ABS2U3F8_9ACTN</name>
<proteinExistence type="inferred from homology"/>
<dbReference type="EMBL" id="JADKYB010000026">
    <property type="protein sequence ID" value="MBM9509557.1"/>
    <property type="molecule type" value="Genomic_DNA"/>
</dbReference>
<evidence type="ECO:0000256" key="2">
    <source>
        <dbReference type="ARBA" id="ARBA00022723"/>
    </source>
</evidence>